<dbReference type="InterPro" id="IPR000572">
    <property type="entry name" value="OxRdtase_Mopterin-bd_dom"/>
</dbReference>
<dbReference type="SUPFAM" id="SSF56524">
    <property type="entry name" value="Oxidoreductase molybdopterin-binding domain"/>
    <property type="match status" value="1"/>
</dbReference>
<sequence>MISLGYESVRLDPRLEDLMRPLCTLTAFFLIVSGPASAEDGAAGVALTGLGGEQASITRAELDALPRVKINVDQHGATHAYEGALLGEVLAKVGVPRGKAIHGPEMADIVIVEARDGYRIALDLAGTDAATRSDRVILADTMDGAPLEDEKGPFQLVVEGDLRPARAVRMVSAIKVERVR</sequence>
<protein>
    <submittedName>
        <fullName evidence="2">Molybdopterin-binding oxidoreductase</fullName>
    </submittedName>
</protein>
<dbReference type="InterPro" id="IPR036374">
    <property type="entry name" value="OxRdtase_Mopterin-bd_sf"/>
</dbReference>
<evidence type="ECO:0000259" key="1">
    <source>
        <dbReference type="Pfam" id="PF00174"/>
    </source>
</evidence>
<dbReference type="Gene3D" id="3.90.420.10">
    <property type="entry name" value="Oxidoreductase, molybdopterin-binding domain"/>
    <property type="match status" value="1"/>
</dbReference>
<reference evidence="2 3" key="1">
    <citation type="submission" date="2019-05" db="EMBL/GenBank/DDBJ databases">
        <authorList>
            <person name="Farhan Ul Haque M."/>
        </authorList>
    </citation>
    <scope>NUCLEOTIDE SEQUENCE [LARGE SCALE GENOMIC DNA]</scope>
    <source>
        <strain evidence="2">2</strain>
    </source>
</reference>
<dbReference type="AlphaFoldDB" id="A0A8B6M553"/>
<dbReference type="Pfam" id="PF00174">
    <property type="entry name" value="Oxidored_molyb"/>
    <property type="match status" value="1"/>
</dbReference>
<dbReference type="EMBL" id="CABFMQ020000057">
    <property type="protein sequence ID" value="VTZ49232.1"/>
    <property type="molecule type" value="Genomic_DNA"/>
</dbReference>
<evidence type="ECO:0000313" key="2">
    <source>
        <dbReference type="EMBL" id="VTZ49232.1"/>
    </source>
</evidence>
<accession>A0A8B6M553</accession>
<organism evidence="2 3">
    <name type="scientific">Methylocella tundrae</name>
    <dbReference type="NCBI Taxonomy" id="227605"/>
    <lineage>
        <taxon>Bacteria</taxon>
        <taxon>Pseudomonadati</taxon>
        <taxon>Pseudomonadota</taxon>
        <taxon>Alphaproteobacteria</taxon>
        <taxon>Hyphomicrobiales</taxon>
        <taxon>Beijerinckiaceae</taxon>
        <taxon>Methylocella</taxon>
    </lineage>
</organism>
<comment type="caution">
    <text evidence="2">The sequence shown here is derived from an EMBL/GenBank/DDBJ whole genome shotgun (WGS) entry which is preliminary data.</text>
</comment>
<name>A0A8B6M553_METTU</name>
<keyword evidence="3" id="KW-1185">Reference proteome</keyword>
<gene>
    <name evidence="2" type="ORF">MPC4_150014</name>
</gene>
<evidence type="ECO:0000313" key="3">
    <source>
        <dbReference type="Proteomes" id="UP000485880"/>
    </source>
</evidence>
<proteinExistence type="predicted"/>
<feature type="domain" description="Oxidoreductase molybdopterin-binding" evidence="1">
    <location>
        <begin position="77"/>
        <end position="177"/>
    </location>
</feature>
<dbReference type="Proteomes" id="UP000485880">
    <property type="component" value="Unassembled WGS sequence"/>
</dbReference>